<keyword evidence="7" id="KW-1185">Reference proteome</keyword>
<feature type="compositionally biased region" description="Low complexity" evidence="4">
    <location>
        <begin position="34"/>
        <end position="58"/>
    </location>
</feature>
<evidence type="ECO:0000256" key="3">
    <source>
        <dbReference type="ARBA" id="ARBA00023098"/>
    </source>
</evidence>
<name>A0ABS3VPW6_MICEH</name>
<dbReference type="RefSeq" id="WP_208813493.1">
    <property type="nucleotide sequence ID" value="NZ_WVUH01000074.1"/>
</dbReference>
<protein>
    <submittedName>
        <fullName evidence="6">Chlorophyllase</fullName>
    </submittedName>
</protein>
<evidence type="ECO:0000256" key="5">
    <source>
        <dbReference type="SAM" id="SignalP"/>
    </source>
</evidence>
<organism evidence="6 7">
    <name type="scientific">Micromonospora echinofusca</name>
    <dbReference type="NCBI Taxonomy" id="47858"/>
    <lineage>
        <taxon>Bacteria</taxon>
        <taxon>Bacillati</taxon>
        <taxon>Actinomycetota</taxon>
        <taxon>Actinomycetes</taxon>
        <taxon>Micromonosporales</taxon>
        <taxon>Micromonosporaceae</taxon>
        <taxon>Micromonospora</taxon>
    </lineage>
</organism>
<feature type="signal peptide" evidence="5">
    <location>
        <begin position="1"/>
        <end position="20"/>
    </location>
</feature>
<dbReference type="Proteomes" id="UP000823521">
    <property type="component" value="Unassembled WGS sequence"/>
</dbReference>
<gene>
    <name evidence="6" type="ORF">GSF22_11340</name>
</gene>
<dbReference type="PANTHER" id="PTHR10272">
    <property type="entry name" value="PLATELET-ACTIVATING FACTOR ACETYLHYDROLASE"/>
    <property type="match status" value="1"/>
</dbReference>
<dbReference type="InterPro" id="IPR029058">
    <property type="entry name" value="AB_hydrolase_fold"/>
</dbReference>
<dbReference type="PANTHER" id="PTHR10272:SF0">
    <property type="entry name" value="PLATELET-ACTIVATING FACTOR ACETYLHYDROLASE"/>
    <property type="match status" value="1"/>
</dbReference>
<accession>A0ABS3VPW6</accession>
<dbReference type="SUPFAM" id="SSF53474">
    <property type="entry name" value="alpha/beta-Hydrolases"/>
    <property type="match status" value="1"/>
</dbReference>
<evidence type="ECO:0000313" key="6">
    <source>
        <dbReference type="EMBL" id="MBO4206590.1"/>
    </source>
</evidence>
<evidence type="ECO:0000256" key="4">
    <source>
        <dbReference type="SAM" id="MobiDB-lite"/>
    </source>
</evidence>
<evidence type="ECO:0000313" key="7">
    <source>
        <dbReference type="Proteomes" id="UP000823521"/>
    </source>
</evidence>
<dbReference type="Gene3D" id="3.40.50.1820">
    <property type="entry name" value="alpha/beta hydrolase"/>
    <property type="match status" value="1"/>
</dbReference>
<keyword evidence="2" id="KW-0442">Lipid degradation</keyword>
<feature type="region of interest" description="Disordered" evidence="4">
    <location>
        <begin position="28"/>
        <end position="58"/>
    </location>
</feature>
<dbReference type="Pfam" id="PF07224">
    <property type="entry name" value="Chlorophyllase"/>
    <property type="match status" value="1"/>
</dbReference>
<keyword evidence="3" id="KW-0443">Lipid metabolism</keyword>
<dbReference type="PROSITE" id="PS51257">
    <property type="entry name" value="PROKAR_LIPOPROTEIN"/>
    <property type="match status" value="1"/>
</dbReference>
<evidence type="ECO:0000256" key="1">
    <source>
        <dbReference type="ARBA" id="ARBA00022801"/>
    </source>
</evidence>
<proteinExistence type="predicted"/>
<keyword evidence="5" id="KW-0732">Signal</keyword>
<dbReference type="EMBL" id="WVUH01000074">
    <property type="protein sequence ID" value="MBO4206590.1"/>
    <property type="molecule type" value="Genomic_DNA"/>
</dbReference>
<evidence type="ECO:0000256" key="2">
    <source>
        <dbReference type="ARBA" id="ARBA00022963"/>
    </source>
</evidence>
<keyword evidence="1" id="KW-0378">Hydrolase</keyword>
<sequence length="329" mass="34032">MRRRRTPALLAAALLTVALAGCSDDGARWRDDGPSAPAASAPAGGPRPSASPVPAGSAPAEPFAVGVRELKLTRDGDRALPVTIWYPATGSPGGDPRRGRPAARGRFPVVVFSHGLTARPADYAALLGRWAAAGFVVAAPTFPGTSRGAARYDVLDVLNQPADVSFVLTRVLALDGRAGDPLRGRLATDRVAATGHSAGGVTTVGLFTVERDDRLDAGIVLAGSALGVGTAFAGTDAPQLFVHGERDEVVSYSAGRAAYEAVPWPKAMLSLPDGDHGRALLRGDDRSFAVVADTTVEFLRWSLYGDAAAKRRLPADAARGGLATLDDQL</sequence>
<reference evidence="6 7" key="1">
    <citation type="submission" date="2019-12" db="EMBL/GenBank/DDBJ databases">
        <title>Whole genome sequencing of endophytic Actinobacterium Micromonospora sp. MPMI6T.</title>
        <authorList>
            <person name="Evv R."/>
            <person name="Podile A.R."/>
        </authorList>
    </citation>
    <scope>NUCLEOTIDE SEQUENCE [LARGE SCALE GENOMIC DNA]</scope>
    <source>
        <strain evidence="6 7">MPMI6</strain>
    </source>
</reference>
<comment type="caution">
    <text evidence="6">The sequence shown here is derived from an EMBL/GenBank/DDBJ whole genome shotgun (WGS) entry which is preliminary data.</text>
</comment>
<dbReference type="InterPro" id="IPR017395">
    <property type="entry name" value="Chlorophyllase-like"/>
</dbReference>
<feature type="chain" id="PRO_5046936739" evidence="5">
    <location>
        <begin position="21"/>
        <end position="329"/>
    </location>
</feature>